<name>S5UX59_STRC3</name>
<dbReference type="AlphaFoldDB" id="S5UX59"/>
<dbReference type="EMBL" id="CP006259">
    <property type="protein sequence ID" value="AGS71823.1"/>
    <property type="molecule type" value="Genomic_DNA"/>
</dbReference>
<proteinExistence type="predicted"/>
<dbReference type="HOGENOM" id="CLU_1894940_0_0_11"/>
<reference evidence="2" key="1">
    <citation type="submission" date="2012-10" db="EMBL/GenBank/DDBJ databases">
        <title>The complete genome sequence of Streptomyces collinus Tu 365.</title>
        <authorList>
            <person name="Ruckert C."/>
            <person name="Szczepanowski R."/>
            <person name="Goesmann A."/>
            <person name="Pross E.K."/>
            <person name="Musiol E.M."/>
            <person name="Blin K."/>
            <person name="Wohlleben W."/>
            <person name="Puhler A."/>
            <person name="Weber T."/>
            <person name="Kalinowski J."/>
        </authorList>
    </citation>
    <scope>NUCLEOTIDE SEQUENCE [LARGE SCALE GENOMIC DNA]</scope>
    <source>
        <strain evidence="2">DSM 40733 / Tue 365</strain>
    </source>
</reference>
<sequence length="134" mass="15212">MTQCPSQPIAAQNLQWQAGLSDSVREVGLWGINTHHHDLAIQMDRRRRRIQLEKVVQTTQTFPVLRPVLNASLFPLLQRFQENLTLKNFTTTRGEEVRAGLSKDAAQDIHHLEYLIRGLVHVRRNGSAVQGIAS</sequence>
<keyword evidence="2" id="KW-1185">Reference proteome</keyword>
<organism evidence="1 2">
    <name type="scientific">Streptomyces collinus (strain DSM 40733 / Tue 365)</name>
    <dbReference type="NCBI Taxonomy" id="1214242"/>
    <lineage>
        <taxon>Bacteria</taxon>
        <taxon>Bacillati</taxon>
        <taxon>Actinomycetota</taxon>
        <taxon>Actinomycetes</taxon>
        <taxon>Kitasatosporales</taxon>
        <taxon>Streptomycetaceae</taxon>
        <taxon>Streptomyces</taxon>
    </lineage>
</organism>
<dbReference type="Proteomes" id="UP000015423">
    <property type="component" value="Chromosome"/>
</dbReference>
<reference evidence="1 2" key="2">
    <citation type="journal article" date="2013" name="J. Biotechnol.">
        <title>Complete genome sequence of the kirromycin producer Streptomyces collinus Tu 365 consisting of a linear chromosome and two linear plasmids.</title>
        <authorList>
            <person name="Ruckert C."/>
            <person name="Szczepanowski R."/>
            <person name="Albersmeier A."/>
            <person name="Goesmann A."/>
            <person name="Iftime D."/>
            <person name="Musiol E.M."/>
            <person name="Blin K."/>
            <person name="Wohlleben W."/>
            <person name="Puhler A."/>
            <person name="Kalinowski J."/>
            <person name="Weber T."/>
        </authorList>
    </citation>
    <scope>NUCLEOTIDE SEQUENCE [LARGE SCALE GENOMIC DNA]</scope>
    <source>
        <strain evidence="2">DSM 40733 / Tue 365</strain>
    </source>
</reference>
<evidence type="ECO:0000313" key="1">
    <source>
        <dbReference type="EMBL" id="AGS71823.1"/>
    </source>
</evidence>
<accession>S5UX59</accession>
<dbReference type="KEGG" id="sci:B446_25060"/>
<protein>
    <submittedName>
        <fullName evidence="1">Uncharacterized protein</fullName>
    </submittedName>
</protein>
<evidence type="ECO:0000313" key="2">
    <source>
        <dbReference type="Proteomes" id="UP000015423"/>
    </source>
</evidence>
<gene>
    <name evidence="1" type="ORF">B446_25060</name>
</gene>